<dbReference type="InterPro" id="IPR000014">
    <property type="entry name" value="PAS"/>
</dbReference>
<feature type="domain" description="PAS" evidence="7">
    <location>
        <begin position="263"/>
        <end position="335"/>
    </location>
</feature>
<dbReference type="PROSITE" id="PS50112">
    <property type="entry name" value="PAS"/>
    <property type="match status" value="2"/>
</dbReference>
<dbReference type="SUPFAM" id="SSF55874">
    <property type="entry name" value="ATPase domain of HSP90 chaperone/DNA topoisomerase II/histidine kinase"/>
    <property type="match status" value="1"/>
</dbReference>
<dbReference type="InterPro" id="IPR013656">
    <property type="entry name" value="PAS_4"/>
</dbReference>
<dbReference type="InterPro" id="IPR004358">
    <property type="entry name" value="Sig_transdc_His_kin-like_C"/>
</dbReference>
<dbReference type="CDD" id="cd16917">
    <property type="entry name" value="HATPase_UhpB-NarQ-NarX-like"/>
    <property type="match status" value="1"/>
</dbReference>
<dbReference type="GO" id="GO:0000160">
    <property type="term" value="P:phosphorelay signal transduction system"/>
    <property type="evidence" value="ECO:0007669"/>
    <property type="project" value="UniProtKB-KW"/>
</dbReference>
<dbReference type="OrthoDB" id="9124519at2"/>
<dbReference type="Pfam" id="PF02518">
    <property type="entry name" value="HATPase_c"/>
    <property type="match status" value="1"/>
</dbReference>
<reference evidence="10" key="1">
    <citation type="submission" date="2016-04" db="EMBL/GenBank/DDBJ databases">
        <authorList>
            <person name="Chen L."/>
            <person name="Zhuang W."/>
            <person name="Wang G."/>
        </authorList>
    </citation>
    <scope>NUCLEOTIDE SEQUENCE [LARGE SCALE GENOMIC DNA]</scope>
    <source>
        <strain evidence="10">208</strain>
    </source>
</reference>
<dbReference type="PROSITE" id="PS50113">
    <property type="entry name" value="PAC"/>
    <property type="match status" value="1"/>
</dbReference>
<dbReference type="Pfam" id="PF08448">
    <property type="entry name" value="PAS_4"/>
    <property type="match status" value="1"/>
</dbReference>
<dbReference type="Gene3D" id="3.30.450.20">
    <property type="entry name" value="PAS domain"/>
    <property type="match status" value="3"/>
</dbReference>
<dbReference type="EMBL" id="LWBP01000245">
    <property type="protein sequence ID" value="OQP46417.1"/>
    <property type="molecule type" value="Genomic_DNA"/>
</dbReference>
<evidence type="ECO:0000256" key="3">
    <source>
        <dbReference type="ARBA" id="ARBA00022679"/>
    </source>
</evidence>
<proteinExistence type="predicted"/>
<dbReference type="EC" id="2.7.13.3" evidence="2"/>
<dbReference type="Gene3D" id="3.30.565.10">
    <property type="entry name" value="Histidine kinase-like ATPase, C-terminal domain"/>
    <property type="match status" value="1"/>
</dbReference>
<dbReference type="GO" id="GO:0004673">
    <property type="term" value="F:protein histidine kinase activity"/>
    <property type="evidence" value="ECO:0007669"/>
    <property type="project" value="UniProtKB-EC"/>
</dbReference>
<dbReference type="InterPro" id="IPR005467">
    <property type="entry name" value="His_kinase_dom"/>
</dbReference>
<dbReference type="InterPro" id="IPR050482">
    <property type="entry name" value="Sensor_HK_TwoCompSys"/>
</dbReference>
<dbReference type="InterPro" id="IPR013655">
    <property type="entry name" value="PAS_fold_3"/>
</dbReference>
<dbReference type="PANTHER" id="PTHR24421">
    <property type="entry name" value="NITRATE/NITRITE SENSOR PROTEIN NARX-RELATED"/>
    <property type="match status" value="1"/>
</dbReference>
<dbReference type="RefSeq" id="WP_081171055.1">
    <property type="nucleotide sequence ID" value="NZ_LWBP01000245.1"/>
</dbReference>
<dbReference type="CDD" id="cd00130">
    <property type="entry name" value="PAS"/>
    <property type="match status" value="2"/>
</dbReference>
<feature type="domain" description="PAS" evidence="7">
    <location>
        <begin position="16"/>
        <end position="65"/>
    </location>
</feature>
<dbReference type="Pfam" id="PF13426">
    <property type="entry name" value="PAS_9"/>
    <property type="match status" value="1"/>
</dbReference>
<feature type="domain" description="PAC" evidence="8">
    <location>
        <begin position="339"/>
        <end position="390"/>
    </location>
</feature>
<feature type="domain" description="Histidine kinase" evidence="6">
    <location>
        <begin position="413"/>
        <end position="605"/>
    </location>
</feature>
<dbReference type="STRING" id="550983.A4R26_31960"/>
<keyword evidence="5" id="KW-0902">Two-component regulatory system</keyword>
<dbReference type="InterPro" id="IPR001610">
    <property type="entry name" value="PAC"/>
</dbReference>
<evidence type="ECO:0000256" key="4">
    <source>
        <dbReference type="ARBA" id="ARBA00022777"/>
    </source>
</evidence>
<gene>
    <name evidence="9" type="ORF">A4R26_31960</name>
</gene>
<comment type="catalytic activity">
    <reaction evidence="1">
        <text>ATP + protein L-histidine = ADP + protein N-phospho-L-histidine.</text>
        <dbReference type="EC" id="2.7.13.3"/>
    </reaction>
</comment>
<protein>
    <recommendedName>
        <fullName evidence="2">histidine kinase</fullName>
        <ecNumber evidence="2">2.7.13.3</ecNumber>
    </recommendedName>
</protein>
<keyword evidence="4" id="KW-0418">Kinase</keyword>
<comment type="caution">
    <text evidence="9">The sequence shown here is derived from an EMBL/GenBank/DDBJ whole genome shotgun (WGS) entry which is preliminary data.</text>
</comment>
<dbReference type="InterPro" id="IPR035965">
    <property type="entry name" value="PAS-like_dom_sf"/>
</dbReference>
<sequence length="606" mass="68492">MRNLILNNAPAVMPWLQPILNSVTQAVLITDADFLVLQWNARSEQLLDQKAGSLAGKNLIDLMHEFCCDTCGISRRLQQVAEKGMVDEDILLIRPDGEILKLSCYAYKLPGTEQLSVIVAMIHEPQGQNDAGRPKEKVDESIFYSFLDNSLAPAWIADEDGYVLFMNKIALHIWHLDETYRFKRAHELFPKQIADGVLASDRMVLETGQPIAFVVPSIRKDGTPGFYMLHKFLLPLNTAKRLVVGQAIDLTEEIHMREELRKSNERFSYVAKAVSDCIWDWNMETGQIYRSEALMILTGYAPGDIEESLDWWVGKVHPTDRRGMKNKLDAFIKQGHPYCDVEYRFRCADGRYKYFSDKGYIIYSDGKPVRAIGVVHDITEKKKLEAKLLQQKIQKQKDISQAIMATQDHVCNELGKELHDNVNQILASASMMLTYARNKDCENSGDCFDKCGHYLQLAIGEIRKISKSLNTSIIGEMGLIKPVEEIVANMKLARSITVQFKCEPVLEQQLSGEQKLMIYRIIQEQTNNIMKYAEAGKVWVLIKRKANSLSLVIQDDGKGVDLKNAKRGIGLANIKNRVEAFSGSFGIVSSPGKGCRIEISVPLKRT</sequence>
<dbReference type="InterPro" id="IPR036890">
    <property type="entry name" value="HATPase_C_sf"/>
</dbReference>
<dbReference type="NCBIfam" id="TIGR00229">
    <property type="entry name" value="sensory_box"/>
    <property type="match status" value="1"/>
</dbReference>
<dbReference type="PRINTS" id="PR00344">
    <property type="entry name" value="BCTRLSENSOR"/>
</dbReference>
<evidence type="ECO:0000259" key="6">
    <source>
        <dbReference type="PROSITE" id="PS50109"/>
    </source>
</evidence>
<dbReference type="InterPro" id="IPR003594">
    <property type="entry name" value="HATPase_dom"/>
</dbReference>
<dbReference type="Proteomes" id="UP000192276">
    <property type="component" value="Unassembled WGS sequence"/>
</dbReference>
<evidence type="ECO:0000313" key="9">
    <source>
        <dbReference type="EMBL" id="OQP46417.1"/>
    </source>
</evidence>
<evidence type="ECO:0000313" key="10">
    <source>
        <dbReference type="Proteomes" id="UP000192276"/>
    </source>
</evidence>
<accession>A0A1V9EJU7</accession>
<evidence type="ECO:0000256" key="2">
    <source>
        <dbReference type="ARBA" id="ARBA00012438"/>
    </source>
</evidence>
<dbReference type="PROSITE" id="PS50109">
    <property type="entry name" value="HIS_KIN"/>
    <property type="match status" value="1"/>
</dbReference>
<evidence type="ECO:0000256" key="5">
    <source>
        <dbReference type="ARBA" id="ARBA00023012"/>
    </source>
</evidence>
<dbReference type="Pfam" id="PF08447">
    <property type="entry name" value="PAS_3"/>
    <property type="match status" value="1"/>
</dbReference>
<evidence type="ECO:0000259" key="7">
    <source>
        <dbReference type="PROSITE" id="PS50112"/>
    </source>
</evidence>
<keyword evidence="10" id="KW-1185">Reference proteome</keyword>
<dbReference type="AlphaFoldDB" id="A0A1V9EJU7"/>
<dbReference type="SMART" id="SM00091">
    <property type="entry name" value="PAS"/>
    <property type="match status" value="3"/>
</dbReference>
<dbReference type="PANTHER" id="PTHR24421:SF59">
    <property type="entry name" value="OXYGEN SENSOR HISTIDINE KINASE NREB"/>
    <property type="match status" value="1"/>
</dbReference>
<evidence type="ECO:0000256" key="1">
    <source>
        <dbReference type="ARBA" id="ARBA00000085"/>
    </source>
</evidence>
<dbReference type="SMART" id="SM00086">
    <property type="entry name" value="PAC"/>
    <property type="match status" value="1"/>
</dbReference>
<dbReference type="SMART" id="SM00387">
    <property type="entry name" value="HATPase_c"/>
    <property type="match status" value="1"/>
</dbReference>
<organism evidence="9 10">
    <name type="scientific">Niastella populi</name>
    <dbReference type="NCBI Taxonomy" id="550983"/>
    <lineage>
        <taxon>Bacteria</taxon>
        <taxon>Pseudomonadati</taxon>
        <taxon>Bacteroidota</taxon>
        <taxon>Chitinophagia</taxon>
        <taxon>Chitinophagales</taxon>
        <taxon>Chitinophagaceae</taxon>
        <taxon>Niastella</taxon>
    </lineage>
</organism>
<evidence type="ECO:0000259" key="8">
    <source>
        <dbReference type="PROSITE" id="PS50113"/>
    </source>
</evidence>
<name>A0A1V9EJU7_9BACT</name>
<dbReference type="SUPFAM" id="SSF55785">
    <property type="entry name" value="PYP-like sensor domain (PAS domain)"/>
    <property type="match status" value="3"/>
</dbReference>
<dbReference type="InterPro" id="IPR000700">
    <property type="entry name" value="PAS-assoc_C"/>
</dbReference>
<keyword evidence="3" id="KW-0808">Transferase</keyword>